<dbReference type="Gene3D" id="2.60.40.10">
    <property type="entry name" value="Immunoglobulins"/>
    <property type="match status" value="3"/>
</dbReference>
<dbReference type="InterPro" id="IPR013783">
    <property type="entry name" value="Ig-like_fold"/>
</dbReference>
<dbReference type="InterPro" id="IPR036179">
    <property type="entry name" value="Ig-like_dom_sf"/>
</dbReference>
<proteinExistence type="predicted"/>
<reference evidence="2" key="1">
    <citation type="submission" date="2025-08" db="UniProtKB">
        <authorList>
            <consortium name="Ensembl"/>
        </authorList>
    </citation>
    <scope>IDENTIFICATION</scope>
</reference>
<organism evidence="2 3">
    <name type="scientific">Oreochromis aureus</name>
    <name type="common">Israeli tilapia</name>
    <name type="synonym">Chromis aureus</name>
    <dbReference type="NCBI Taxonomy" id="47969"/>
    <lineage>
        <taxon>Eukaryota</taxon>
        <taxon>Metazoa</taxon>
        <taxon>Chordata</taxon>
        <taxon>Craniata</taxon>
        <taxon>Vertebrata</taxon>
        <taxon>Euteleostomi</taxon>
        <taxon>Actinopterygii</taxon>
        <taxon>Neopterygii</taxon>
        <taxon>Teleostei</taxon>
        <taxon>Neoteleostei</taxon>
        <taxon>Acanthomorphata</taxon>
        <taxon>Ovalentaria</taxon>
        <taxon>Cichlomorphae</taxon>
        <taxon>Cichliformes</taxon>
        <taxon>Cichlidae</taxon>
        <taxon>African cichlids</taxon>
        <taxon>Pseudocrenilabrinae</taxon>
        <taxon>Oreochromini</taxon>
        <taxon>Oreochromis</taxon>
    </lineage>
</organism>
<dbReference type="PROSITE" id="PS50835">
    <property type="entry name" value="IG_LIKE"/>
    <property type="match status" value="2"/>
</dbReference>
<feature type="domain" description="Ig-like" evidence="1">
    <location>
        <begin position="132"/>
        <end position="223"/>
    </location>
</feature>
<sequence>MLLMSYFCCFNSGSLCQNWAVFLSQTVEGLSGSCVVIRCRFTLPPEWEEFLDDSCKAIWKKGWSRTPVFDSSLTGASGSLNIQQGTLTGILHDKDCTTIFNNMPARHHDNYYFRLQFPYVISVLFYFSDSLPKPTITPSSLEVEEETAVTLTCSAVSHCPILPPLLTWSPTLGDTEEAVEANPATSVMSFTASYLHNEQKISCTALYNRQAGKSDLLYEKILTLSVLYPPKNTSVSYSGPVKEGSSVTMTCNTNANPAVDSYTWYKVNGDQVSVMGSKKRFSATVSEIDSQFFCGVSNRYGSQNSSVTQIDILLKTLQSSPIQQR</sequence>
<evidence type="ECO:0000313" key="3">
    <source>
        <dbReference type="Proteomes" id="UP000472276"/>
    </source>
</evidence>
<name>A0A668S0A7_OREAU</name>
<dbReference type="Ensembl" id="ENSOABT00000008224.2">
    <property type="protein sequence ID" value="ENSOABP00000007930.1"/>
    <property type="gene ID" value="ENSOABG00000004329.2"/>
</dbReference>
<evidence type="ECO:0000259" key="1">
    <source>
        <dbReference type="PROSITE" id="PS50835"/>
    </source>
</evidence>
<dbReference type="SUPFAM" id="SSF48726">
    <property type="entry name" value="Immunoglobulin"/>
    <property type="match status" value="2"/>
</dbReference>
<accession>A0A668S0A7</accession>
<evidence type="ECO:0000313" key="2">
    <source>
        <dbReference type="Ensembl" id="ENSOABP00000007930.1"/>
    </source>
</evidence>
<keyword evidence="3" id="KW-1185">Reference proteome</keyword>
<dbReference type="AlphaFoldDB" id="A0A668S0A7"/>
<dbReference type="PANTHER" id="PTHR46484">
    <property type="entry name" value="SI:CH211-171H4.5-RELATED"/>
    <property type="match status" value="1"/>
</dbReference>
<gene>
    <name evidence="2" type="primary">LOC116325116</name>
</gene>
<dbReference type="Pfam" id="PF13895">
    <property type="entry name" value="Ig_2"/>
    <property type="match status" value="1"/>
</dbReference>
<dbReference type="PANTHER" id="PTHR46484:SF8">
    <property type="entry name" value="B-CELL RECEPTOR CD22-LIKE-RELATED"/>
    <property type="match status" value="1"/>
</dbReference>
<dbReference type="InterPro" id="IPR007110">
    <property type="entry name" value="Ig-like_dom"/>
</dbReference>
<protein>
    <recommendedName>
        <fullName evidence="1">Ig-like domain-containing protein</fullName>
    </recommendedName>
</protein>
<dbReference type="Proteomes" id="UP000472276">
    <property type="component" value="Unassembled WGS sequence"/>
</dbReference>
<feature type="domain" description="Ig-like" evidence="1">
    <location>
        <begin position="230"/>
        <end position="308"/>
    </location>
</feature>
<reference evidence="2" key="2">
    <citation type="submission" date="2025-09" db="UniProtKB">
        <authorList>
            <consortium name="Ensembl"/>
        </authorList>
    </citation>
    <scope>IDENTIFICATION</scope>
</reference>